<evidence type="ECO:0000256" key="5">
    <source>
        <dbReference type="ARBA" id="ARBA00022618"/>
    </source>
</evidence>
<dbReference type="InterPro" id="IPR018109">
    <property type="entry name" value="Folylpolyglutamate_synth_CS"/>
</dbReference>
<evidence type="ECO:0000256" key="4">
    <source>
        <dbReference type="ARBA" id="ARBA00022598"/>
    </source>
</evidence>
<dbReference type="GO" id="GO:0051301">
    <property type="term" value="P:cell division"/>
    <property type="evidence" value="ECO:0007669"/>
    <property type="project" value="UniProtKB-KW"/>
</dbReference>
<gene>
    <name evidence="16" type="ORF">SAMN04488700_0853</name>
</gene>
<dbReference type="GO" id="GO:0005737">
    <property type="term" value="C:cytoplasm"/>
    <property type="evidence" value="ECO:0007669"/>
    <property type="project" value="UniProtKB-SubCell"/>
</dbReference>
<dbReference type="GO" id="GO:0071555">
    <property type="term" value="P:cell wall organization"/>
    <property type="evidence" value="ECO:0007669"/>
    <property type="project" value="UniProtKB-KW"/>
</dbReference>
<keyword evidence="5 12" id="KW-0132">Cell division</keyword>
<keyword evidence="4 16" id="KW-0436">Ligase</keyword>
<sequence length="484" mass="54399">MKLTELIKHLHAGLNEYNSNLKITGIVEDSSYVLPGNIFVAISGNDQDGHHFIQDSINKGAIIIVGEHDQKNLSVPYIQVDDSREALGELLYAFYRDPFKNKKIIGVTGTNGKTTTTYFIKHLLEKHGYSVGLIGTIGSEINGIFLASSNTTPSASTLYNLFNQSNDDVILMEVSSHGLVQKRLHKIPFDFALFTNLQKDHLDYHETMDNYFHAKSILFTKLRANGISIVQGDTPWGKKLLKKLALENKKIIRVGCNVKSTFRVYSDSFSEKGFMTKENDTYINITSPLPGNHNIENLSMALATVQQLGVPINSVNTYLKDFKGVPGRFEQYILPNNIGVVIDYAHTSESVDSCLRTVARLTPNGNLFSIFGFTGKRDKTKRQFMLEKALLWSKKVYLTTDELHGVPMNQLKKETTDIVDSLFSNEPIVIDMDRTMAFEKALKDAQAGDFIVLMGMGHEKYQTVSHYPVKSDKELVDYFNTKLT</sequence>
<dbReference type="SUPFAM" id="SSF63418">
    <property type="entry name" value="MurE/MurF N-terminal domain"/>
    <property type="match status" value="1"/>
</dbReference>
<keyword evidence="6" id="KW-0547">Nucleotide-binding</keyword>
<feature type="domain" description="Mur ligase N-terminal catalytic" evidence="13">
    <location>
        <begin position="22"/>
        <end position="95"/>
    </location>
</feature>
<reference evidence="16 17" key="1">
    <citation type="submission" date="2017-04" db="EMBL/GenBank/DDBJ databases">
        <authorList>
            <person name="Afonso C.L."/>
            <person name="Miller P.J."/>
            <person name="Scott M.A."/>
            <person name="Spackman E."/>
            <person name="Goraichik I."/>
            <person name="Dimitrov K.M."/>
            <person name="Suarez D.L."/>
            <person name="Swayne D.E."/>
        </authorList>
    </citation>
    <scope>NUCLEOTIDE SEQUENCE [LARGE SCALE GENOMIC DNA]</scope>
    <source>
        <strain evidence="16 17">LMG26642</strain>
    </source>
</reference>
<accession>A0A1X7MTH5</accession>
<dbReference type="NCBIfam" id="NF001126">
    <property type="entry name" value="PRK00139.1-4"/>
    <property type="match status" value="1"/>
</dbReference>
<proteinExistence type="inferred from homology"/>
<evidence type="ECO:0000256" key="1">
    <source>
        <dbReference type="ARBA" id="ARBA00004752"/>
    </source>
</evidence>
<comment type="subcellular location">
    <subcellularLocation>
        <location evidence="12">Cytoplasm</location>
    </subcellularLocation>
</comment>
<dbReference type="EMBL" id="FXBJ01000002">
    <property type="protein sequence ID" value="SMH28129.1"/>
    <property type="molecule type" value="Genomic_DNA"/>
</dbReference>
<evidence type="ECO:0000313" key="17">
    <source>
        <dbReference type="Proteomes" id="UP000193435"/>
    </source>
</evidence>
<dbReference type="InterPro" id="IPR035911">
    <property type="entry name" value="MurE/MurF_N"/>
</dbReference>
<dbReference type="NCBIfam" id="TIGR01085">
    <property type="entry name" value="murE"/>
    <property type="match status" value="1"/>
</dbReference>
<evidence type="ECO:0000259" key="14">
    <source>
        <dbReference type="Pfam" id="PF02875"/>
    </source>
</evidence>
<dbReference type="RefSeq" id="WP_085559085.1">
    <property type="nucleotide sequence ID" value="NZ_FOAH01000006.1"/>
</dbReference>
<dbReference type="GO" id="GO:0008360">
    <property type="term" value="P:regulation of cell shape"/>
    <property type="evidence" value="ECO:0007669"/>
    <property type="project" value="UniProtKB-KW"/>
</dbReference>
<evidence type="ECO:0000256" key="2">
    <source>
        <dbReference type="ARBA" id="ARBA00005898"/>
    </source>
</evidence>
<evidence type="ECO:0000259" key="13">
    <source>
        <dbReference type="Pfam" id="PF01225"/>
    </source>
</evidence>
<feature type="domain" description="Mur ligase C-terminal" evidence="14">
    <location>
        <begin position="327"/>
        <end position="456"/>
    </location>
</feature>
<dbReference type="Pfam" id="PF08245">
    <property type="entry name" value="Mur_ligase_M"/>
    <property type="match status" value="1"/>
</dbReference>
<evidence type="ECO:0000313" key="16">
    <source>
        <dbReference type="EMBL" id="SMH28129.1"/>
    </source>
</evidence>
<protein>
    <submittedName>
        <fullName evidence="16">UDP-N-acetylmuramoylalanyl-D-glutamate--2,6-diaminopimelate ligase</fullName>
    </submittedName>
</protein>
<dbReference type="InterPro" id="IPR036615">
    <property type="entry name" value="Mur_ligase_C_dom_sf"/>
</dbReference>
<dbReference type="Gene3D" id="3.40.1390.10">
    <property type="entry name" value="MurE/MurF, N-terminal domain"/>
    <property type="match status" value="1"/>
</dbReference>
<keyword evidence="9 12" id="KW-0573">Peptidoglycan synthesis</keyword>
<keyword evidence="17" id="KW-1185">Reference proteome</keyword>
<keyword evidence="11 12" id="KW-0961">Cell wall biogenesis/degradation</keyword>
<dbReference type="OrthoDB" id="9800958at2"/>
<evidence type="ECO:0000256" key="10">
    <source>
        <dbReference type="ARBA" id="ARBA00023306"/>
    </source>
</evidence>
<dbReference type="Pfam" id="PF01225">
    <property type="entry name" value="Mur_ligase"/>
    <property type="match status" value="1"/>
</dbReference>
<dbReference type="PANTHER" id="PTHR23135">
    <property type="entry name" value="MUR LIGASE FAMILY MEMBER"/>
    <property type="match status" value="1"/>
</dbReference>
<keyword evidence="10 12" id="KW-0131">Cell cycle</keyword>
<dbReference type="Gene3D" id="3.40.1190.10">
    <property type="entry name" value="Mur-like, catalytic domain"/>
    <property type="match status" value="1"/>
</dbReference>
<dbReference type="STRING" id="1073423.SAMN04488700_0853"/>
<comment type="pathway">
    <text evidence="1 12">Cell wall biogenesis; peptidoglycan biosynthesis.</text>
</comment>
<keyword evidence="8 12" id="KW-0133">Cell shape</keyword>
<dbReference type="UniPathway" id="UPA00219"/>
<evidence type="ECO:0000256" key="11">
    <source>
        <dbReference type="ARBA" id="ARBA00023316"/>
    </source>
</evidence>
<keyword evidence="3" id="KW-0963">Cytoplasm</keyword>
<dbReference type="PANTHER" id="PTHR23135:SF4">
    <property type="entry name" value="UDP-N-ACETYLMURAMOYL-L-ALANYL-D-GLUTAMATE--2,6-DIAMINOPIMELATE LIGASE MURE HOMOLOG, CHLOROPLASTIC"/>
    <property type="match status" value="1"/>
</dbReference>
<dbReference type="Proteomes" id="UP000193435">
    <property type="component" value="Unassembled WGS sequence"/>
</dbReference>
<evidence type="ECO:0000256" key="9">
    <source>
        <dbReference type="ARBA" id="ARBA00022984"/>
    </source>
</evidence>
<feature type="domain" description="Mur ligase central" evidence="15">
    <location>
        <begin position="107"/>
        <end position="304"/>
    </location>
</feature>
<dbReference type="GO" id="GO:0009252">
    <property type="term" value="P:peptidoglycan biosynthetic process"/>
    <property type="evidence" value="ECO:0007669"/>
    <property type="project" value="UniProtKB-UniPathway"/>
</dbReference>
<dbReference type="InterPro" id="IPR000713">
    <property type="entry name" value="Mur_ligase_N"/>
</dbReference>
<name>A0A1X7MTH5_9LACT</name>
<comment type="similarity">
    <text evidence="2">Belongs to the MurCDEF family. MurE subfamily.</text>
</comment>
<dbReference type="GO" id="GO:0004326">
    <property type="term" value="F:tetrahydrofolylpolyglutamate synthase activity"/>
    <property type="evidence" value="ECO:0007669"/>
    <property type="project" value="InterPro"/>
</dbReference>
<evidence type="ECO:0000256" key="7">
    <source>
        <dbReference type="ARBA" id="ARBA00022840"/>
    </source>
</evidence>
<evidence type="ECO:0000259" key="15">
    <source>
        <dbReference type="Pfam" id="PF08245"/>
    </source>
</evidence>
<dbReference type="AlphaFoldDB" id="A0A1X7MTH5"/>
<organism evidence="16 17">
    <name type="scientific">Carnobacterium iners</name>
    <dbReference type="NCBI Taxonomy" id="1073423"/>
    <lineage>
        <taxon>Bacteria</taxon>
        <taxon>Bacillati</taxon>
        <taxon>Bacillota</taxon>
        <taxon>Bacilli</taxon>
        <taxon>Lactobacillales</taxon>
        <taxon>Carnobacteriaceae</taxon>
        <taxon>Carnobacterium</taxon>
    </lineage>
</organism>
<dbReference type="InterPro" id="IPR005761">
    <property type="entry name" value="UDP-N-AcMur-Glu-dNH2Pim_ligase"/>
</dbReference>
<dbReference type="GO" id="GO:0005524">
    <property type="term" value="F:ATP binding"/>
    <property type="evidence" value="ECO:0007669"/>
    <property type="project" value="UniProtKB-KW"/>
</dbReference>
<dbReference type="Pfam" id="PF02875">
    <property type="entry name" value="Mur_ligase_C"/>
    <property type="match status" value="1"/>
</dbReference>
<dbReference type="Gene3D" id="3.90.190.20">
    <property type="entry name" value="Mur ligase, C-terminal domain"/>
    <property type="match status" value="1"/>
</dbReference>
<evidence type="ECO:0000256" key="12">
    <source>
        <dbReference type="RuleBase" id="RU004135"/>
    </source>
</evidence>
<dbReference type="InterPro" id="IPR013221">
    <property type="entry name" value="Mur_ligase_cen"/>
</dbReference>
<keyword evidence="7" id="KW-0067">ATP-binding</keyword>
<evidence type="ECO:0000256" key="8">
    <source>
        <dbReference type="ARBA" id="ARBA00022960"/>
    </source>
</evidence>
<evidence type="ECO:0000256" key="3">
    <source>
        <dbReference type="ARBA" id="ARBA00022490"/>
    </source>
</evidence>
<evidence type="ECO:0000256" key="6">
    <source>
        <dbReference type="ARBA" id="ARBA00022741"/>
    </source>
</evidence>
<dbReference type="InterPro" id="IPR004101">
    <property type="entry name" value="Mur_ligase_C"/>
</dbReference>
<dbReference type="SUPFAM" id="SSF53244">
    <property type="entry name" value="MurD-like peptide ligases, peptide-binding domain"/>
    <property type="match status" value="1"/>
</dbReference>
<dbReference type="InterPro" id="IPR036565">
    <property type="entry name" value="Mur-like_cat_sf"/>
</dbReference>
<dbReference type="SUPFAM" id="SSF53623">
    <property type="entry name" value="MurD-like peptide ligases, catalytic domain"/>
    <property type="match status" value="1"/>
</dbReference>
<dbReference type="PROSITE" id="PS01011">
    <property type="entry name" value="FOLYLPOLYGLU_SYNT_1"/>
    <property type="match status" value="1"/>
</dbReference>